<evidence type="ECO:0000313" key="1">
    <source>
        <dbReference type="EMBL" id="WTP88612.1"/>
    </source>
</evidence>
<organism evidence="1">
    <name type="scientific">Streptomyces sp. NBC_00180</name>
    <dbReference type="NCBI Taxonomy" id="2903632"/>
    <lineage>
        <taxon>Bacteria</taxon>
        <taxon>Bacillati</taxon>
        <taxon>Actinomycetota</taxon>
        <taxon>Actinomycetes</taxon>
        <taxon>Kitasatosporales</taxon>
        <taxon>Streptomycetaceae</taxon>
        <taxon>Streptomyces</taxon>
    </lineage>
</organism>
<reference evidence="1" key="1">
    <citation type="submission" date="2022-10" db="EMBL/GenBank/DDBJ databases">
        <title>The complete genomes of actinobacterial strains from the NBC collection.</title>
        <authorList>
            <person name="Joergensen T.S."/>
            <person name="Alvarez Arevalo M."/>
            <person name="Sterndorff E.B."/>
            <person name="Faurdal D."/>
            <person name="Vuksanovic O."/>
            <person name="Mourched A.-S."/>
            <person name="Charusanti P."/>
            <person name="Shaw S."/>
            <person name="Blin K."/>
            <person name="Weber T."/>
        </authorList>
    </citation>
    <scope>NUCLEOTIDE SEQUENCE</scope>
    <source>
        <strain evidence="1">NBC 00180</strain>
    </source>
</reference>
<proteinExistence type="predicted"/>
<protein>
    <submittedName>
        <fullName evidence="1">Uncharacterized protein</fullName>
    </submittedName>
</protein>
<name>A0AAU1I3Z2_9ACTN</name>
<sequence>MALGATPASASPTVNWKPVKTNSNWHCTTQQGTDIPGVNVKMCIVTNAAGYAQGVLVAQNASSQHVGIKGRIRFESQYGGDVWCEWSQLSKGATAGCYAPTVGPFYQTTSTATGDLTVDGYTTRVIMGQVELPR</sequence>
<dbReference type="EMBL" id="CP108140">
    <property type="protein sequence ID" value="WTP88612.1"/>
    <property type="molecule type" value="Genomic_DNA"/>
</dbReference>
<gene>
    <name evidence="1" type="ORF">OG477_26110</name>
</gene>
<dbReference type="AlphaFoldDB" id="A0AAU1I3Z2"/>
<accession>A0AAU1I3Z2</accession>